<feature type="compositionally biased region" description="Basic residues" evidence="1">
    <location>
        <begin position="19"/>
        <end position="32"/>
    </location>
</feature>
<dbReference type="InterPro" id="IPR000089">
    <property type="entry name" value="Biotin_lipoyl"/>
</dbReference>
<geneLocation type="plasmid" evidence="3">
    <name>punmamed1</name>
</geneLocation>
<dbReference type="InterPro" id="IPR011053">
    <property type="entry name" value="Single_hybrid_motif"/>
</dbReference>
<reference evidence="3" key="1">
    <citation type="submission" date="2024-06" db="EMBL/GenBank/DDBJ databases">
        <title>The genome sequences of Kitasatospora sp. strain HUAS MG31.</title>
        <authorList>
            <person name="Mo P."/>
        </authorList>
    </citation>
    <scope>NUCLEOTIDE SEQUENCE</scope>
    <source>
        <strain evidence="3">HUAS MG31</strain>
        <plasmid evidence="3">punmamed1</plasmid>
    </source>
</reference>
<dbReference type="Gene3D" id="2.40.50.100">
    <property type="match status" value="1"/>
</dbReference>
<dbReference type="Pfam" id="PF00364">
    <property type="entry name" value="Biotin_lipoyl"/>
    <property type="match status" value="1"/>
</dbReference>
<gene>
    <name evidence="3" type="ORF">ABWK59_36340</name>
</gene>
<dbReference type="KEGG" id="kcm:ABWK59_36340"/>
<proteinExistence type="predicted"/>
<evidence type="ECO:0000313" key="3">
    <source>
        <dbReference type="EMBL" id="XCM84406.1"/>
    </source>
</evidence>
<dbReference type="RefSeq" id="WP_354645341.1">
    <property type="nucleotide sequence ID" value="NZ_CP159873.1"/>
</dbReference>
<feature type="domain" description="Lipoyl-binding" evidence="2">
    <location>
        <begin position="71"/>
        <end position="141"/>
    </location>
</feature>
<organism evidence="3">
    <name type="scientific">Kitasatospora camelliae</name>
    <dbReference type="NCBI Taxonomy" id="3156397"/>
    <lineage>
        <taxon>Bacteria</taxon>
        <taxon>Bacillati</taxon>
        <taxon>Actinomycetota</taxon>
        <taxon>Actinomycetes</taxon>
        <taxon>Kitasatosporales</taxon>
        <taxon>Streptomycetaceae</taxon>
        <taxon>Kitasatospora</taxon>
    </lineage>
</organism>
<accession>A0AAU8KA81</accession>
<dbReference type="AlphaFoldDB" id="A0AAU8KA81"/>
<dbReference type="EMBL" id="CP159873">
    <property type="protein sequence ID" value="XCM84406.1"/>
    <property type="molecule type" value="Genomic_DNA"/>
</dbReference>
<feature type="region of interest" description="Disordered" evidence="1">
    <location>
        <begin position="1"/>
        <end position="32"/>
    </location>
</feature>
<keyword evidence="3" id="KW-0614">Plasmid</keyword>
<dbReference type="SUPFAM" id="SSF51230">
    <property type="entry name" value="Single hybrid motif"/>
    <property type="match status" value="1"/>
</dbReference>
<evidence type="ECO:0000256" key="1">
    <source>
        <dbReference type="SAM" id="MobiDB-lite"/>
    </source>
</evidence>
<sequence length="251" mass="25108">MAARHARHSPAGSTETGVAHRKAAAPARKRGPRMKAAAATAVLLAVGGVWCTQARVTSVMRVSGVLLAAEAPTAAVSPGNGRLAEVSVAPGQQVHPGTTLASITLADGTKAPVTSTEDGVVAAVVTRPGAAVKSGAQIVTIDRDRPTRALLLGDVGHAIGLHQGQRVHVALAEARAEGVVTAAPKDPVGPGDLPGLGAGDVPAPWTGQAVRVVEVTLDPGTAHPGARPMPITAVAVRTEHPIDVLLPHSAG</sequence>
<evidence type="ECO:0000259" key="2">
    <source>
        <dbReference type="Pfam" id="PF00364"/>
    </source>
</evidence>
<protein>
    <submittedName>
        <fullName evidence="3">Biotin/lipoyl-containing protein</fullName>
    </submittedName>
</protein>
<name>A0AAU8KA81_9ACTN</name>